<reference evidence="2 3" key="1">
    <citation type="submission" date="2021-02" db="EMBL/GenBank/DDBJ databases">
        <title>Leishmania (Mundinia) enrietti genome sequencing and assembly.</title>
        <authorList>
            <person name="Almutairi H."/>
            <person name="Gatherer D."/>
        </authorList>
    </citation>
    <scope>NUCLEOTIDE SEQUENCE [LARGE SCALE GENOMIC DNA]</scope>
    <source>
        <strain evidence="2">CUR178</strain>
    </source>
</reference>
<dbReference type="GO" id="GO:0071540">
    <property type="term" value="C:eukaryotic translation initiation factor 3 complex, eIF3e"/>
    <property type="evidence" value="ECO:0007669"/>
    <property type="project" value="TreeGrafter"/>
</dbReference>
<dbReference type="OrthoDB" id="267127at2759"/>
<dbReference type="InterPro" id="IPR027512">
    <property type="entry name" value="EIF3A"/>
</dbReference>
<name>A0A836HLJ3_LEIEN</name>
<keyword evidence="3" id="KW-1185">Reference proteome</keyword>
<dbReference type="GO" id="GO:0071541">
    <property type="term" value="C:eukaryotic translation initiation factor 3 complex, eIF3m"/>
    <property type="evidence" value="ECO:0007669"/>
    <property type="project" value="TreeGrafter"/>
</dbReference>
<dbReference type="RefSeq" id="XP_067693353.1">
    <property type="nucleotide sequence ID" value="XM_067837932.1"/>
</dbReference>
<dbReference type="EMBL" id="JAFHKP010000021">
    <property type="protein sequence ID" value="KAG5480206.1"/>
    <property type="molecule type" value="Genomic_DNA"/>
</dbReference>
<evidence type="ECO:0000313" key="3">
    <source>
        <dbReference type="Proteomes" id="UP000674179"/>
    </source>
</evidence>
<sequence length="795" mass="83830">MLREARRRKQQIAAKIGHEEYLYRLNGDPISHQEKIRIRPQGDLDPSGVQAAGVRVGVTGARGARGPSRPPFAVDDDANYGDGGGRGDRGAPLRPISRLPAAELSNESGALGGRNGYTPPRGNYVSPYGGVGGGAGDHQYPFMSHAQPIVSAFAPVLPAIAPVSDLPAPLPAVYRPKPPLTFHNARASVPGVPPLSFSPLPEYPAAAQVYHPSGDAGNLFPAAAPVHLSPRDNGAGRPRTSPMALPPLNLDGCGDGGNGRCLMRSPRPNTSGAASHSGSGGLIIGSSDLSAAEERSREKMAARQRAIELQQENARQMLEQQQRKKAEREREIQEDRLAEERLRREREEVARREQAELDREKREKELKMMGPRVAEALLQQQQRETQQRREEEAAARRNRGRASAAAAAPTVGNGAPKSPASPPPTFANVTPAGLSLQSPESGTVSFPAPTSLSSLVAAPPLPHLVNFKLGDGRCPVPQPSSASYYNPFANASPQAAPLPVREAQAIHSELRRITHLLEEQQQQQQRRARDTIDFGGNAVLQQWHRIVPQPSTTSGAGTYLTTGQPSPAIGAGGDGPMGNAQLKSAAPHRSFSTGGMLPPPPLATASPTASTSYDASAPSVATGPWHGLFSPYTGPSATGTGGGLLNPPYGAAMEFTGSTVDNDPELSTEPSQFIGPFRAAVSAAPPPPPITPRPEVTLVEVESMATTSPPASVPRATVIEPDSAHRGATPPSASTAALAPVVMAEVWSPSRSPESERLPLACHSSPQATEAPRNVADEGELERRASTPLMEEITI</sequence>
<dbReference type="KEGG" id="lenr:94173442"/>
<dbReference type="AlphaFoldDB" id="A0A836HLJ3"/>
<feature type="region of interest" description="Disordered" evidence="1">
    <location>
        <begin position="379"/>
        <end position="446"/>
    </location>
</feature>
<feature type="region of interest" description="Disordered" evidence="1">
    <location>
        <begin position="550"/>
        <end position="611"/>
    </location>
</feature>
<dbReference type="PANTHER" id="PTHR14005:SF0">
    <property type="entry name" value="EUKARYOTIC TRANSLATION INITIATION FACTOR 3 SUBUNIT A"/>
    <property type="match status" value="1"/>
</dbReference>
<dbReference type="GO" id="GO:0001732">
    <property type="term" value="P:formation of cytoplasmic translation initiation complex"/>
    <property type="evidence" value="ECO:0007669"/>
    <property type="project" value="TreeGrafter"/>
</dbReference>
<dbReference type="GO" id="GO:0002188">
    <property type="term" value="P:translation reinitiation"/>
    <property type="evidence" value="ECO:0007669"/>
    <property type="project" value="TreeGrafter"/>
</dbReference>
<gene>
    <name evidence="2" type="ORF">CUR178_06261</name>
</gene>
<dbReference type="GO" id="GO:0043614">
    <property type="term" value="C:multi-eIF complex"/>
    <property type="evidence" value="ECO:0007669"/>
    <property type="project" value="TreeGrafter"/>
</dbReference>
<accession>A0A836HLJ3</accession>
<proteinExistence type="predicted"/>
<feature type="region of interest" description="Disordered" evidence="1">
    <location>
        <begin position="59"/>
        <end position="94"/>
    </location>
</feature>
<feature type="region of interest" description="Disordered" evidence="1">
    <location>
        <begin position="343"/>
        <end position="363"/>
    </location>
</feature>
<feature type="compositionally biased region" description="Polar residues" evidence="1">
    <location>
        <begin position="435"/>
        <end position="446"/>
    </location>
</feature>
<feature type="region of interest" description="Disordered" evidence="1">
    <location>
        <begin position="750"/>
        <end position="795"/>
    </location>
</feature>
<evidence type="ECO:0008006" key="4">
    <source>
        <dbReference type="Google" id="ProtNLM"/>
    </source>
</evidence>
<feature type="compositionally biased region" description="Polar residues" evidence="1">
    <location>
        <begin position="550"/>
        <end position="565"/>
    </location>
</feature>
<dbReference type="PANTHER" id="PTHR14005">
    <property type="entry name" value="EUKARYOTIC TRANSLATION INITIATION FACTOR 3, THETA SUBUNIT"/>
    <property type="match status" value="1"/>
</dbReference>
<evidence type="ECO:0000313" key="2">
    <source>
        <dbReference type="EMBL" id="KAG5480206.1"/>
    </source>
</evidence>
<protein>
    <recommendedName>
        <fullName evidence="4">Coiled-coil domain-containing protein 66</fullName>
    </recommendedName>
</protein>
<organism evidence="2 3">
    <name type="scientific">Leishmania enriettii</name>
    <dbReference type="NCBI Taxonomy" id="5663"/>
    <lineage>
        <taxon>Eukaryota</taxon>
        <taxon>Discoba</taxon>
        <taxon>Euglenozoa</taxon>
        <taxon>Kinetoplastea</taxon>
        <taxon>Metakinetoplastina</taxon>
        <taxon>Trypanosomatida</taxon>
        <taxon>Trypanosomatidae</taxon>
        <taxon>Leishmaniinae</taxon>
        <taxon>Leishmania</taxon>
    </lineage>
</organism>
<dbReference type="GO" id="GO:0003743">
    <property type="term" value="F:translation initiation factor activity"/>
    <property type="evidence" value="ECO:0007669"/>
    <property type="project" value="TreeGrafter"/>
</dbReference>
<dbReference type="Proteomes" id="UP000674179">
    <property type="component" value="Chromosome 21"/>
</dbReference>
<dbReference type="GO" id="GO:0003729">
    <property type="term" value="F:mRNA binding"/>
    <property type="evidence" value="ECO:0007669"/>
    <property type="project" value="TreeGrafter"/>
</dbReference>
<dbReference type="GeneID" id="94173442"/>
<feature type="region of interest" description="Disordered" evidence="1">
    <location>
        <begin position="259"/>
        <end position="299"/>
    </location>
</feature>
<evidence type="ECO:0000256" key="1">
    <source>
        <dbReference type="SAM" id="MobiDB-lite"/>
    </source>
</evidence>
<feature type="compositionally biased region" description="Basic and acidic residues" evidence="1">
    <location>
        <begin position="385"/>
        <end position="395"/>
    </location>
</feature>
<comment type="caution">
    <text evidence="2">The sequence shown here is derived from an EMBL/GenBank/DDBJ whole genome shotgun (WGS) entry which is preliminary data.</text>
</comment>